<dbReference type="InterPro" id="IPR003661">
    <property type="entry name" value="HisK_dim/P_dom"/>
</dbReference>
<evidence type="ECO:0000256" key="2">
    <source>
        <dbReference type="ARBA" id="ARBA00012438"/>
    </source>
</evidence>
<evidence type="ECO:0000313" key="12">
    <source>
        <dbReference type="Proteomes" id="UP000054639"/>
    </source>
</evidence>
<dbReference type="SMART" id="SM00388">
    <property type="entry name" value="HisKA"/>
    <property type="match status" value="1"/>
</dbReference>
<organism evidence="11 13">
    <name type="scientific">Legionella quateirensis</name>
    <dbReference type="NCBI Taxonomy" id="45072"/>
    <lineage>
        <taxon>Bacteria</taxon>
        <taxon>Pseudomonadati</taxon>
        <taxon>Pseudomonadota</taxon>
        <taxon>Gammaproteobacteria</taxon>
        <taxon>Legionellales</taxon>
        <taxon>Legionellaceae</taxon>
        <taxon>Legionella</taxon>
    </lineage>
</organism>
<evidence type="ECO:0000313" key="10">
    <source>
        <dbReference type="EMBL" id="KTD54721.1"/>
    </source>
</evidence>
<dbReference type="InterPro" id="IPR000014">
    <property type="entry name" value="PAS"/>
</dbReference>
<dbReference type="Pfam" id="PF00512">
    <property type="entry name" value="HisKA"/>
    <property type="match status" value="1"/>
</dbReference>
<keyword evidence="6" id="KW-0472">Membrane</keyword>
<evidence type="ECO:0000256" key="3">
    <source>
        <dbReference type="ARBA" id="ARBA00022553"/>
    </source>
</evidence>
<dbReference type="InterPro" id="IPR003594">
    <property type="entry name" value="HATPase_dom"/>
</dbReference>
<reference evidence="10 12" key="1">
    <citation type="submission" date="2015-11" db="EMBL/GenBank/DDBJ databases">
        <title>Genomic analysis of 38 Legionella species identifies large and diverse effector repertoires.</title>
        <authorList>
            <person name="Burstein D."/>
            <person name="Amaro F."/>
            <person name="Zusman T."/>
            <person name="Lifshitz Z."/>
            <person name="Cohen O."/>
            <person name="Gilbert J.A."/>
            <person name="Pupko T."/>
            <person name="Shuman H.A."/>
            <person name="Segal G."/>
        </authorList>
    </citation>
    <scope>NUCLEOTIDE SEQUENCE [LARGE SCALE GENOMIC DNA]</scope>
    <source>
        <strain evidence="10 12">ATCC 49507</strain>
    </source>
</reference>
<name>A0A378KTG7_9GAMM</name>
<dbReference type="Gene3D" id="1.10.287.130">
    <property type="match status" value="1"/>
</dbReference>
<dbReference type="EC" id="2.7.13.3" evidence="2"/>
<dbReference type="RefSeq" id="WP_058472485.1">
    <property type="nucleotide sequence ID" value="NZ_CAAAIL010000014.1"/>
</dbReference>
<feature type="transmembrane region" description="Helical" evidence="6">
    <location>
        <begin position="77"/>
        <end position="97"/>
    </location>
</feature>
<feature type="transmembrane region" description="Helical" evidence="6">
    <location>
        <begin position="190"/>
        <end position="212"/>
    </location>
</feature>
<keyword evidence="5 11" id="KW-0418">Kinase</keyword>
<comment type="catalytic activity">
    <reaction evidence="1">
        <text>ATP + protein L-histidine = ADP + protein N-phospho-L-histidine.</text>
        <dbReference type="EC" id="2.7.13.3"/>
    </reaction>
</comment>
<dbReference type="SUPFAM" id="SSF55874">
    <property type="entry name" value="ATPase domain of HSP90 chaperone/DNA topoisomerase II/histidine kinase"/>
    <property type="match status" value="1"/>
</dbReference>
<dbReference type="FunFam" id="3.30.565.10:FF:000006">
    <property type="entry name" value="Sensor histidine kinase WalK"/>
    <property type="match status" value="1"/>
</dbReference>
<keyword evidence="6" id="KW-1133">Transmembrane helix</keyword>
<dbReference type="NCBIfam" id="TIGR00229">
    <property type="entry name" value="sensory_box"/>
    <property type="match status" value="1"/>
</dbReference>
<evidence type="ECO:0000256" key="4">
    <source>
        <dbReference type="ARBA" id="ARBA00022679"/>
    </source>
</evidence>
<evidence type="ECO:0000259" key="7">
    <source>
        <dbReference type="PROSITE" id="PS50109"/>
    </source>
</evidence>
<keyword evidence="3" id="KW-0597">Phosphoprotein</keyword>
<dbReference type="SMART" id="SM00387">
    <property type="entry name" value="HATPase_c"/>
    <property type="match status" value="1"/>
</dbReference>
<evidence type="ECO:0000259" key="9">
    <source>
        <dbReference type="PROSITE" id="PS50113"/>
    </source>
</evidence>
<reference evidence="11 13" key="2">
    <citation type="submission" date="2018-06" db="EMBL/GenBank/DDBJ databases">
        <authorList>
            <consortium name="Pathogen Informatics"/>
            <person name="Doyle S."/>
        </authorList>
    </citation>
    <scope>NUCLEOTIDE SEQUENCE [LARGE SCALE GENOMIC DNA]</scope>
    <source>
        <strain evidence="11 13">NCTC12376</strain>
    </source>
</reference>
<feature type="transmembrane region" description="Helical" evidence="6">
    <location>
        <begin position="53"/>
        <end position="70"/>
    </location>
</feature>
<dbReference type="PANTHER" id="PTHR43304">
    <property type="entry name" value="PHYTOCHROME-LIKE PROTEIN CPH1"/>
    <property type="match status" value="1"/>
</dbReference>
<dbReference type="PROSITE" id="PS50109">
    <property type="entry name" value="HIS_KIN"/>
    <property type="match status" value="1"/>
</dbReference>
<dbReference type="GO" id="GO:0000155">
    <property type="term" value="F:phosphorelay sensor kinase activity"/>
    <property type="evidence" value="ECO:0007669"/>
    <property type="project" value="InterPro"/>
</dbReference>
<feature type="transmembrane region" description="Helical" evidence="6">
    <location>
        <begin position="159"/>
        <end position="178"/>
    </location>
</feature>
<dbReference type="InterPro" id="IPR004358">
    <property type="entry name" value="Sig_transdc_His_kin-like_C"/>
</dbReference>
<dbReference type="InterPro" id="IPR000700">
    <property type="entry name" value="PAS-assoc_C"/>
</dbReference>
<proteinExistence type="predicted"/>
<dbReference type="InterPro" id="IPR036890">
    <property type="entry name" value="HATPase_C_sf"/>
</dbReference>
<feature type="transmembrane region" description="Helical" evidence="6">
    <location>
        <begin position="12"/>
        <end position="33"/>
    </location>
</feature>
<dbReference type="InterPro" id="IPR052162">
    <property type="entry name" value="Sensor_kinase/Photoreceptor"/>
</dbReference>
<evidence type="ECO:0000259" key="8">
    <source>
        <dbReference type="PROSITE" id="PS50112"/>
    </source>
</evidence>
<dbReference type="GO" id="GO:0005886">
    <property type="term" value="C:plasma membrane"/>
    <property type="evidence" value="ECO:0007669"/>
    <property type="project" value="UniProtKB-ARBA"/>
</dbReference>
<dbReference type="Proteomes" id="UP000254230">
    <property type="component" value="Unassembled WGS sequence"/>
</dbReference>
<dbReference type="CDD" id="cd00130">
    <property type="entry name" value="PAS"/>
    <property type="match status" value="1"/>
</dbReference>
<keyword evidence="4 11" id="KW-0808">Transferase</keyword>
<dbReference type="PRINTS" id="PR00344">
    <property type="entry name" value="BCTRLSENSOR"/>
</dbReference>
<dbReference type="InterPro" id="IPR005467">
    <property type="entry name" value="His_kinase_dom"/>
</dbReference>
<dbReference type="InterPro" id="IPR036097">
    <property type="entry name" value="HisK_dim/P_sf"/>
</dbReference>
<dbReference type="SUPFAM" id="SSF47384">
    <property type="entry name" value="Homodimeric domain of signal transducing histidine kinase"/>
    <property type="match status" value="1"/>
</dbReference>
<evidence type="ECO:0000313" key="13">
    <source>
        <dbReference type="Proteomes" id="UP000254230"/>
    </source>
</evidence>
<evidence type="ECO:0000256" key="1">
    <source>
        <dbReference type="ARBA" id="ARBA00000085"/>
    </source>
</evidence>
<feature type="domain" description="PAS" evidence="8">
    <location>
        <begin position="308"/>
        <end position="363"/>
    </location>
</feature>
<dbReference type="Pfam" id="PF02518">
    <property type="entry name" value="HATPase_c"/>
    <property type="match status" value="1"/>
</dbReference>
<feature type="transmembrane region" description="Helical" evidence="6">
    <location>
        <begin position="126"/>
        <end position="147"/>
    </location>
</feature>
<keyword evidence="12" id="KW-1185">Reference proteome</keyword>
<evidence type="ECO:0000256" key="5">
    <source>
        <dbReference type="ARBA" id="ARBA00022777"/>
    </source>
</evidence>
<dbReference type="Gene3D" id="3.30.450.20">
    <property type="entry name" value="PAS domain"/>
    <property type="match status" value="1"/>
</dbReference>
<feature type="transmembrane region" description="Helical" evidence="6">
    <location>
        <begin position="260"/>
        <end position="281"/>
    </location>
</feature>
<evidence type="ECO:0000256" key="6">
    <source>
        <dbReference type="SAM" id="Phobius"/>
    </source>
</evidence>
<dbReference type="CDD" id="cd00082">
    <property type="entry name" value="HisKA"/>
    <property type="match status" value="1"/>
</dbReference>
<dbReference type="PROSITE" id="PS50113">
    <property type="entry name" value="PAC"/>
    <property type="match status" value="1"/>
</dbReference>
<dbReference type="STRING" id="45072.Lqua_0228"/>
<gene>
    <name evidence="11" type="primary">cph1</name>
    <name evidence="10" type="ORF">Lqua_0228</name>
    <name evidence="11" type="ORF">NCTC12376_00694</name>
</gene>
<dbReference type="Proteomes" id="UP000054639">
    <property type="component" value="Unassembled WGS sequence"/>
</dbReference>
<dbReference type="Pfam" id="PF13426">
    <property type="entry name" value="PAS_9"/>
    <property type="match status" value="1"/>
</dbReference>
<dbReference type="SUPFAM" id="SSF55785">
    <property type="entry name" value="PYP-like sensor domain (PAS domain)"/>
    <property type="match status" value="1"/>
</dbReference>
<keyword evidence="6" id="KW-0812">Transmembrane</keyword>
<dbReference type="Gene3D" id="3.30.565.10">
    <property type="entry name" value="Histidine kinase-like ATPase, C-terminal domain"/>
    <property type="match status" value="1"/>
</dbReference>
<evidence type="ECO:0000313" key="11">
    <source>
        <dbReference type="EMBL" id="STY16901.1"/>
    </source>
</evidence>
<feature type="domain" description="Histidine kinase" evidence="7">
    <location>
        <begin position="449"/>
        <end position="660"/>
    </location>
</feature>
<dbReference type="PANTHER" id="PTHR43304:SF1">
    <property type="entry name" value="PAC DOMAIN-CONTAINING PROTEIN"/>
    <property type="match status" value="1"/>
</dbReference>
<accession>A0A378KTG7</accession>
<feature type="domain" description="PAC" evidence="9">
    <location>
        <begin position="379"/>
        <end position="431"/>
    </location>
</feature>
<dbReference type="PROSITE" id="PS50112">
    <property type="entry name" value="PAS"/>
    <property type="match status" value="1"/>
</dbReference>
<dbReference type="SMART" id="SM00091">
    <property type="entry name" value="PAS"/>
    <property type="match status" value="1"/>
</dbReference>
<dbReference type="InterPro" id="IPR035965">
    <property type="entry name" value="PAS-like_dom_sf"/>
</dbReference>
<dbReference type="AlphaFoldDB" id="A0A378KTG7"/>
<feature type="transmembrane region" description="Helical" evidence="6">
    <location>
        <begin position="232"/>
        <end position="254"/>
    </location>
</feature>
<sequence length="660" mass="74222">MRSDTKSIQRLKIISVVCTLVSTIVSCAVIFGWLTDTLIFSQFGFSYKPMNLISAFNMLLLNLVFLFYIFRPRNNVFYYFALIIPIAVVAIAWIMLIDGLTGMHLNLEKWFLITSISLGNYAVSPISPVTLIVLILIGTALLLFFIFNENSKKMRVTAAWMLIITIVISLGNVLGYLYNAPLLVYAGGHQFTTTALPASLCAFFLAIGMISANGTRYPPLSQFAGSSLYAQFMRVLVPFIIVLFIVQAWINVFFLSSFRGYALVAAFLSVLSTIIISMLLSKLTLKITQDMDDLIHKQSSTAEQLNEALSYNRSLIEASLDPLVTINNDGKIMDVNEATIKETGVSRDQLIGSDFSQYFTDPQRANQGYKEVFKNGFVKDYELTIQSVTGNKIDVLYNASLYKNRSGAISGIFAAARDITARKKAEETTLIYAKDLERSNEELQQFAYIASHDLQEPLRVITSYLQLIERRYKDHLDQDANEFIAFAVNAAEKLQRMIMDLLAYSRVGTKGNPFSETDCNKVLKQAIDNLKVVIDETKAVIVSDDLPVLMADENQLVVVFQNLLSNAIKFRKPNQTPEIKISIEKKEHVWLFSIKDNGIGIDMQYKDKLFIIFKRLVSSQFSGNGIGLALCKRIIQRHKGQIWVDSEVNKGSTFYFTIPG</sequence>
<dbReference type="EMBL" id="LNYR01000002">
    <property type="protein sequence ID" value="KTD54721.1"/>
    <property type="molecule type" value="Genomic_DNA"/>
</dbReference>
<dbReference type="PROSITE" id="PS51257">
    <property type="entry name" value="PROKAR_LIPOPROTEIN"/>
    <property type="match status" value="1"/>
</dbReference>
<protein>
    <recommendedName>
        <fullName evidence="2">histidine kinase</fullName>
        <ecNumber evidence="2">2.7.13.3</ecNumber>
    </recommendedName>
</protein>
<dbReference type="OrthoDB" id="9808408at2"/>
<dbReference type="EMBL" id="UGOW01000001">
    <property type="protein sequence ID" value="STY16901.1"/>
    <property type="molecule type" value="Genomic_DNA"/>
</dbReference>